<evidence type="ECO:0000256" key="7">
    <source>
        <dbReference type="ARBA" id="ARBA00022777"/>
    </source>
</evidence>
<organism evidence="14 15">
    <name type="scientific">Streptomyces tateyamensis</name>
    <dbReference type="NCBI Taxonomy" id="565073"/>
    <lineage>
        <taxon>Bacteria</taxon>
        <taxon>Bacillati</taxon>
        <taxon>Actinomycetota</taxon>
        <taxon>Actinomycetes</taxon>
        <taxon>Kitasatosporales</taxon>
        <taxon>Streptomycetaceae</taxon>
        <taxon>Streptomyces</taxon>
    </lineage>
</organism>
<evidence type="ECO:0000256" key="1">
    <source>
        <dbReference type="ARBA" id="ARBA00001946"/>
    </source>
</evidence>
<evidence type="ECO:0000256" key="9">
    <source>
        <dbReference type="ARBA" id="ARBA00022842"/>
    </source>
</evidence>
<dbReference type="InterPro" id="IPR036850">
    <property type="entry name" value="NDK-like_dom_sf"/>
</dbReference>
<dbReference type="EMBL" id="PYBW01000030">
    <property type="protein sequence ID" value="PYC82599.1"/>
    <property type="molecule type" value="Genomic_DNA"/>
</dbReference>
<dbReference type="GO" id="GO:0006183">
    <property type="term" value="P:GTP biosynthetic process"/>
    <property type="evidence" value="ECO:0007669"/>
    <property type="project" value="InterPro"/>
</dbReference>
<evidence type="ECO:0000259" key="13">
    <source>
        <dbReference type="SMART" id="SM00562"/>
    </source>
</evidence>
<accession>A0A2V4NZJ1</accession>
<reference evidence="14 15" key="1">
    <citation type="submission" date="2018-03" db="EMBL/GenBank/DDBJ databases">
        <title>Bioinformatic expansion and discovery of thiopeptide antibiotics.</title>
        <authorList>
            <person name="Schwalen C.J."/>
            <person name="Hudson G.A."/>
            <person name="Mitchell D.A."/>
        </authorList>
    </citation>
    <scope>NUCLEOTIDE SEQUENCE [LARGE SCALE GENOMIC DNA]</scope>
    <source>
        <strain evidence="14 15">ATCC 21389</strain>
    </source>
</reference>
<keyword evidence="9" id="KW-0460">Magnesium</keyword>
<dbReference type="FunFam" id="3.30.70.141:FF:000017">
    <property type="entry name" value="Nucleoside diphosphate kinase"/>
    <property type="match status" value="1"/>
</dbReference>
<name>A0A2V4NZJ1_9ACTN</name>
<dbReference type="Proteomes" id="UP000248039">
    <property type="component" value="Unassembled WGS sequence"/>
</dbReference>
<dbReference type="InterPro" id="IPR001564">
    <property type="entry name" value="Nucleoside_diP_kinase"/>
</dbReference>
<protein>
    <recommendedName>
        <fullName evidence="3">nucleoside-diphosphate kinase</fullName>
        <ecNumber evidence="3">2.7.4.6</ecNumber>
    </recommendedName>
</protein>
<evidence type="ECO:0000256" key="12">
    <source>
        <dbReference type="RuleBase" id="RU004011"/>
    </source>
</evidence>
<keyword evidence="15" id="KW-1185">Reference proteome</keyword>
<dbReference type="PROSITE" id="PS51374">
    <property type="entry name" value="NDPK_LIKE"/>
    <property type="match status" value="1"/>
</dbReference>
<proteinExistence type="inferred from homology"/>
<evidence type="ECO:0000256" key="5">
    <source>
        <dbReference type="ARBA" id="ARBA00022723"/>
    </source>
</evidence>
<dbReference type="Pfam" id="PF00334">
    <property type="entry name" value="NDK"/>
    <property type="match status" value="1"/>
</dbReference>
<dbReference type="PANTHER" id="PTHR11349">
    <property type="entry name" value="NUCLEOSIDE DIPHOSPHATE KINASE"/>
    <property type="match status" value="1"/>
</dbReference>
<dbReference type="OrthoDB" id="9801161at2"/>
<feature type="domain" description="Nucleoside diphosphate kinase-like" evidence="13">
    <location>
        <begin position="9"/>
        <end position="159"/>
    </location>
</feature>
<evidence type="ECO:0000256" key="10">
    <source>
        <dbReference type="ARBA" id="ARBA00023080"/>
    </source>
</evidence>
<keyword evidence="4 14" id="KW-0808">Transferase</keyword>
<keyword evidence="6" id="KW-0547">Nucleotide-binding</keyword>
<comment type="cofactor">
    <cofactor evidence="1">
        <name>Mg(2+)</name>
        <dbReference type="ChEBI" id="CHEBI:18420"/>
    </cofactor>
</comment>
<keyword evidence="7 14" id="KW-0418">Kinase</keyword>
<gene>
    <name evidence="14" type="ORF">C7C46_09550</name>
</gene>
<keyword evidence="10" id="KW-0546">Nucleotide metabolism</keyword>
<dbReference type="GO" id="GO:0005524">
    <property type="term" value="F:ATP binding"/>
    <property type="evidence" value="ECO:0007669"/>
    <property type="project" value="UniProtKB-KW"/>
</dbReference>
<dbReference type="GO" id="GO:0046872">
    <property type="term" value="F:metal ion binding"/>
    <property type="evidence" value="ECO:0007669"/>
    <property type="project" value="UniProtKB-KW"/>
</dbReference>
<dbReference type="RefSeq" id="WP_110667787.1">
    <property type="nucleotide sequence ID" value="NZ_PYBW01000030.1"/>
</dbReference>
<dbReference type="GO" id="GO:0006241">
    <property type="term" value="P:CTP biosynthetic process"/>
    <property type="evidence" value="ECO:0007669"/>
    <property type="project" value="InterPro"/>
</dbReference>
<dbReference type="GO" id="GO:0004550">
    <property type="term" value="F:nucleoside diphosphate kinase activity"/>
    <property type="evidence" value="ECO:0007669"/>
    <property type="project" value="UniProtKB-EC"/>
</dbReference>
<comment type="caution">
    <text evidence="14">The sequence shown here is derived from an EMBL/GenBank/DDBJ whole genome shotgun (WGS) entry which is preliminary data.</text>
</comment>
<dbReference type="EC" id="2.7.4.6" evidence="3"/>
<keyword evidence="5" id="KW-0479">Metal-binding</keyword>
<evidence type="ECO:0000256" key="11">
    <source>
        <dbReference type="PROSITE-ProRule" id="PRU00706"/>
    </source>
</evidence>
<comment type="similarity">
    <text evidence="2 11 12">Belongs to the NDK family.</text>
</comment>
<dbReference type="InterPro" id="IPR034907">
    <property type="entry name" value="NDK-like_dom"/>
</dbReference>
<dbReference type="SUPFAM" id="SSF54919">
    <property type="entry name" value="Nucleoside diphosphate kinase, NDK"/>
    <property type="match status" value="1"/>
</dbReference>
<evidence type="ECO:0000256" key="3">
    <source>
        <dbReference type="ARBA" id="ARBA00012966"/>
    </source>
</evidence>
<dbReference type="Gene3D" id="3.30.70.141">
    <property type="entry name" value="Nucleoside diphosphate kinase-like domain"/>
    <property type="match status" value="1"/>
</dbReference>
<evidence type="ECO:0000313" key="14">
    <source>
        <dbReference type="EMBL" id="PYC82599.1"/>
    </source>
</evidence>
<evidence type="ECO:0000256" key="4">
    <source>
        <dbReference type="ARBA" id="ARBA00022679"/>
    </source>
</evidence>
<sequence>MTEETQSQIERTLVLLKPDAMARGLAGQILARFETTALKVVGTKMKWMDAEFTRKHYADLEERLGSEVYNMTATFMQQGPVMALVLEGYDAIATVRKIVGSTYPDQAPAGTIRGDFSHMSRGASVAVGKAVANLVHASGNREEAAQEVDLWFAKDELFDYKTLAETYNC</sequence>
<dbReference type="SMART" id="SM00562">
    <property type="entry name" value="NDK"/>
    <property type="match status" value="1"/>
</dbReference>
<dbReference type="CDD" id="cd04413">
    <property type="entry name" value="NDPk_I"/>
    <property type="match status" value="1"/>
</dbReference>
<evidence type="ECO:0000256" key="8">
    <source>
        <dbReference type="ARBA" id="ARBA00022840"/>
    </source>
</evidence>
<evidence type="ECO:0000313" key="15">
    <source>
        <dbReference type="Proteomes" id="UP000248039"/>
    </source>
</evidence>
<dbReference type="PRINTS" id="PR01243">
    <property type="entry name" value="NUCDPKINASE"/>
</dbReference>
<dbReference type="GO" id="GO:0006228">
    <property type="term" value="P:UTP biosynthetic process"/>
    <property type="evidence" value="ECO:0007669"/>
    <property type="project" value="InterPro"/>
</dbReference>
<dbReference type="AlphaFoldDB" id="A0A2V4NZJ1"/>
<evidence type="ECO:0000256" key="6">
    <source>
        <dbReference type="ARBA" id="ARBA00022741"/>
    </source>
</evidence>
<comment type="caution">
    <text evidence="11">Lacks conserved residue(s) required for the propagation of feature annotation.</text>
</comment>
<keyword evidence="8" id="KW-0067">ATP-binding</keyword>
<evidence type="ECO:0000256" key="2">
    <source>
        <dbReference type="ARBA" id="ARBA00008142"/>
    </source>
</evidence>